<name>A0A5E8C137_9ASCO</name>
<reference evidence="10 11" key="1">
    <citation type="submission" date="2019-09" db="EMBL/GenBank/DDBJ databases">
        <authorList>
            <person name="Brejova B."/>
        </authorList>
    </citation>
    <scope>NUCLEOTIDE SEQUENCE [LARGE SCALE GENOMIC DNA]</scope>
</reference>
<dbReference type="Pfam" id="PF01243">
    <property type="entry name" value="PNPOx_N"/>
    <property type="match status" value="1"/>
</dbReference>
<dbReference type="GO" id="GO:0010181">
    <property type="term" value="F:FMN binding"/>
    <property type="evidence" value="ECO:0007669"/>
    <property type="project" value="InterPro"/>
</dbReference>
<feature type="domain" description="Pyridoxine 5'-phosphate oxidase dimerisation C-terminal" evidence="9">
    <location>
        <begin position="194"/>
        <end position="237"/>
    </location>
</feature>
<dbReference type="NCBIfam" id="TIGR00558">
    <property type="entry name" value="pdxH"/>
    <property type="match status" value="1"/>
</dbReference>
<dbReference type="EMBL" id="CABVLU010000004">
    <property type="protein sequence ID" value="VVT56640.1"/>
    <property type="molecule type" value="Genomic_DNA"/>
</dbReference>
<evidence type="ECO:0000259" key="8">
    <source>
        <dbReference type="Pfam" id="PF01243"/>
    </source>
</evidence>
<evidence type="ECO:0000256" key="4">
    <source>
        <dbReference type="ARBA" id="ARBA00012801"/>
    </source>
</evidence>
<dbReference type="NCBIfam" id="NF004231">
    <property type="entry name" value="PRK05679.1"/>
    <property type="match status" value="1"/>
</dbReference>
<dbReference type="InterPro" id="IPR011576">
    <property type="entry name" value="Pyridox_Oxase_N"/>
</dbReference>
<dbReference type="Proteomes" id="UP000398389">
    <property type="component" value="Unassembled WGS sequence"/>
</dbReference>
<accession>A0A5E8C137</accession>
<sequence>MADHAAFTRTEDPSKEEAVIFAPKTHQYSKFSLDKTDLAKEPSDQFLKWFKEAQETPTIPIPEAVTLSTARLPSGRVSSRVVLFKELDKDGSLVIYSNWDTSKKNSDIRSNPHAAINFFWPQLERQVRVEGPTEFLTNEESQIYFNTRPKDSRIGAWASPQSVRVADRQNLEDRVKEQQERFKDVDIVPCPPKWGGLRIKPVEWEFWQGRPNRVHDRYSYTRETPEDSTWEVNRLGP</sequence>
<dbReference type="HAMAP" id="MF_01629">
    <property type="entry name" value="PdxH"/>
    <property type="match status" value="1"/>
</dbReference>
<comment type="cofactor">
    <cofactor evidence="1">
        <name>FMN</name>
        <dbReference type="ChEBI" id="CHEBI:58210"/>
    </cofactor>
</comment>
<keyword evidence="5" id="KW-0285">Flavoprotein</keyword>
<evidence type="ECO:0000313" key="10">
    <source>
        <dbReference type="EMBL" id="VVT56640.1"/>
    </source>
</evidence>
<dbReference type="PANTHER" id="PTHR10851">
    <property type="entry name" value="PYRIDOXINE-5-PHOSPHATE OXIDASE"/>
    <property type="match status" value="1"/>
</dbReference>
<dbReference type="AlphaFoldDB" id="A0A5E8C137"/>
<dbReference type="Gene3D" id="2.30.110.10">
    <property type="entry name" value="Electron Transport, Fmn-binding Protein, Chain A"/>
    <property type="match status" value="1"/>
</dbReference>
<dbReference type="InterPro" id="IPR012349">
    <property type="entry name" value="Split_barrel_FMN-bd"/>
</dbReference>
<dbReference type="GO" id="GO:0004733">
    <property type="term" value="F:pyridoxamine phosphate oxidase activity"/>
    <property type="evidence" value="ECO:0007669"/>
    <property type="project" value="UniProtKB-EC"/>
</dbReference>
<evidence type="ECO:0000256" key="5">
    <source>
        <dbReference type="ARBA" id="ARBA00022630"/>
    </source>
</evidence>
<dbReference type="PANTHER" id="PTHR10851:SF0">
    <property type="entry name" value="PYRIDOXINE-5'-PHOSPHATE OXIDASE"/>
    <property type="match status" value="1"/>
</dbReference>
<gene>
    <name evidence="10" type="ORF">SAPINGB_P005191</name>
</gene>
<dbReference type="SUPFAM" id="SSF50475">
    <property type="entry name" value="FMN-binding split barrel"/>
    <property type="match status" value="1"/>
</dbReference>
<dbReference type="RefSeq" id="XP_031855797.1">
    <property type="nucleotide sequence ID" value="XM_031999906.1"/>
</dbReference>
<comment type="pathway">
    <text evidence="2">Cofactor metabolism; pyridoxal 5'-phosphate salvage; pyridoxal 5'-phosphate from pyridoxamine 5'-phosphate: step 1/1.</text>
</comment>
<organism evidence="10 11">
    <name type="scientific">Magnusiomyces paraingens</name>
    <dbReference type="NCBI Taxonomy" id="2606893"/>
    <lineage>
        <taxon>Eukaryota</taxon>
        <taxon>Fungi</taxon>
        <taxon>Dikarya</taxon>
        <taxon>Ascomycota</taxon>
        <taxon>Saccharomycotina</taxon>
        <taxon>Dipodascomycetes</taxon>
        <taxon>Dipodascales</taxon>
        <taxon>Dipodascaceae</taxon>
        <taxon>Magnusiomyces</taxon>
    </lineage>
</organism>
<evidence type="ECO:0000256" key="7">
    <source>
        <dbReference type="ARBA" id="ARBA00023002"/>
    </source>
</evidence>
<dbReference type="EC" id="1.4.3.5" evidence="4"/>
<keyword evidence="7" id="KW-0560">Oxidoreductase</keyword>
<evidence type="ECO:0000256" key="6">
    <source>
        <dbReference type="ARBA" id="ARBA00022643"/>
    </source>
</evidence>
<keyword evidence="11" id="KW-1185">Reference proteome</keyword>
<dbReference type="InterPro" id="IPR019740">
    <property type="entry name" value="Pyridox_Oxase_CS"/>
</dbReference>
<dbReference type="OrthoDB" id="303614at2759"/>
<feature type="domain" description="Pyridoxamine 5'-phosphate oxidase N-terminal" evidence="8">
    <location>
        <begin position="61"/>
        <end position="177"/>
    </location>
</feature>
<dbReference type="UniPathway" id="UPA01068">
    <property type="reaction ID" value="UER00304"/>
</dbReference>
<dbReference type="InterPro" id="IPR000659">
    <property type="entry name" value="Pyridox_Oxase"/>
</dbReference>
<evidence type="ECO:0000313" key="11">
    <source>
        <dbReference type="Proteomes" id="UP000398389"/>
    </source>
</evidence>
<proteinExistence type="inferred from homology"/>
<evidence type="ECO:0000259" key="9">
    <source>
        <dbReference type="Pfam" id="PF10590"/>
    </source>
</evidence>
<keyword evidence="6" id="KW-0288">FMN</keyword>
<dbReference type="GeneID" id="43584006"/>
<dbReference type="Pfam" id="PF10590">
    <property type="entry name" value="PNP_phzG_C"/>
    <property type="match status" value="1"/>
</dbReference>
<dbReference type="PIRSF" id="PIRSF000190">
    <property type="entry name" value="Pyd_amn-ph_oxd"/>
    <property type="match status" value="1"/>
</dbReference>
<evidence type="ECO:0000256" key="1">
    <source>
        <dbReference type="ARBA" id="ARBA00001917"/>
    </source>
</evidence>
<protein>
    <recommendedName>
        <fullName evidence="4">pyridoxal 5'-phosphate synthase</fullName>
        <ecNumber evidence="4">1.4.3.5</ecNumber>
    </recommendedName>
</protein>
<evidence type="ECO:0000256" key="2">
    <source>
        <dbReference type="ARBA" id="ARBA00004738"/>
    </source>
</evidence>
<dbReference type="InterPro" id="IPR019576">
    <property type="entry name" value="Pyridoxamine_oxidase_dimer_C"/>
</dbReference>
<comment type="pathway">
    <text evidence="3">Cofactor metabolism; pyridoxal 5'-phosphate salvage; pyridoxal 5'-phosphate from pyridoxine 5'-phosphate: step 1/1.</text>
</comment>
<dbReference type="PROSITE" id="PS01064">
    <property type="entry name" value="PYRIDOX_OXIDASE"/>
    <property type="match status" value="1"/>
</dbReference>
<evidence type="ECO:0000256" key="3">
    <source>
        <dbReference type="ARBA" id="ARBA00005037"/>
    </source>
</evidence>
<dbReference type="GO" id="GO:0008615">
    <property type="term" value="P:pyridoxine biosynthetic process"/>
    <property type="evidence" value="ECO:0007669"/>
    <property type="project" value="InterPro"/>
</dbReference>